<dbReference type="AlphaFoldDB" id="A0A1W6L3C3"/>
<keyword evidence="7" id="KW-0472">Membrane</keyword>
<evidence type="ECO:0000259" key="9">
    <source>
        <dbReference type="Pfam" id="PF25944"/>
    </source>
</evidence>
<evidence type="ECO:0000256" key="3">
    <source>
        <dbReference type="ARBA" id="ARBA00022448"/>
    </source>
</evidence>
<dbReference type="SUPFAM" id="SSF111369">
    <property type="entry name" value="HlyD-like secretion proteins"/>
    <property type="match status" value="1"/>
</dbReference>
<keyword evidence="7" id="KW-0812">Transmembrane</keyword>
<dbReference type="EMBL" id="CP015118">
    <property type="protein sequence ID" value="ARN18668.1"/>
    <property type="molecule type" value="Genomic_DNA"/>
</dbReference>
<dbReference type="Gene3D" id="2.40.30.170">
    <property type="match status" value="1"/>
</dbReference>
<dbReference type="GO" id="GO:1990961">
    <property type="term" value="P:xenobiotic detoxification by transmembrane export across the plasma membrane"/>
    <property type="evidence" value="ECO:0007669"/>
    <property type="project" value="InterPro"/>
</dbReference>
<dbReference type="InterPro" id="IPR058626">
    <property type="entry name" value="MdtA-like_b-barrel"/>
</dbReference>
<dbReference type="NCBIfam" id="TIGR01730">
    <property type="entry name" value="RND_mfp"/>
    <property type="match status" value="1"/>
</dbReference>
<name>A0A1W6L3C3_9BURK</name>
<organism evidence="11 12">
    <name type="scientific">Piscinibacter gummiphilus</name>
    <dbReference type="NCBI Taxonomy" id="946333"/>
    <lineage>
        <taxon>Bacteria</taxon>
        <taxon>Pseudomonadati</taxon>
        <taxon>Pseudomonadota</taxon>
        <taxon>Betaproteobacteria</taxon>
        <taxon>Burkholderiales</taxon>
        <taxon>Sphaerotilaceae</taxon>
        <taxon>Piscinibacter</taxon>
    </lineage>
</organism>
<evidence type="ECO:0000256" key="6">
    <source>
        <dbReference type="SAM" id="MobiDB-lite"/>
    </source>
</evidence>
<reference evidence="11 12" key="1">
    <citation type="submission" date="2016-04" db="EMBL/GenBank/DDBJ databases">
        <title>Complete genome sequence of natural rubber-degrading, novel Gram-negative bacterium, Rhizobacter gummiphilus strain NS21.</title>
        <authorList>
            <person name="Tabata M."/>
            <person name="Kasai D."/>
            <person name="Fukuda M."/>
        </authorList>
    </citation>
    <scope>NUCLEOTIDE SEQUENCE [LARGE SCALE GENOMIC DNA]</scope>
    <source>
        <strain evidence="11 12">NS21</strain>
    </source>
</reference>
<feature type="region of interest" description="Disordered" evidence="6">
    <location>
        <begin position="525"/>
        <end position="566"/>
    </location>
</feature>
<evidence type="ECO:0000256" key="1">
    <source>
        <dbReference type="ARBA" id="ARBA00004236"/>
    </source>
</evidence>
<feature type="domain" description="Multidrug resistance protein MdtA-like beta-barrel" evidence="9">
    <location>
        <begin position="233"/>
        <end position="307"/>
    </location>
</feature>
<dbReference type="Pfam" id="PF25944">
    <property type="entry name" value="Beta-barrel_RND"/>
    <property type="match status" value="1"/>
</dbReference>
<dbReference type="PANTHER" id="PTHR30469">
    <property type="entry name" value="MULTIDRUG RESISTANCE PROTEIN MDTA"/>
    <property type="match status" value="1"/>
</dbReference>
<dbReference type="InterPro" id="IPR058625">
    <property type="entry name" value="MdtA-like_BSH"/>
</dbReference>
<evidence type="ECO:0000313" key="12">
    <source>
        <dbReference type="Proteomes" id="UP000193427"/>
    </source>
</evidence>
<dbReference type="PANTHER" id="PTHR30469:SF33">
    <property type="entry name" value="SLR1207 PROTEIN"/>
    <property type="match status" value="1"/>
</dbReference>
<dbReference type="GO" id="GO:0015562">
    <property type="term" value="F:efflux transmembrane transporter activity"/>
    <property type="evidence" value="ECO:0007669"/>
    <property type="project" value="TreeGrafter"/>
</dbReference>
<dbReference type="GO" id="GO:1990281">
    <property type="term" value="C:efflux pump complex"/>
    <property type="evidence" value="ECO:0007669"/>
    <property type="project" value="TreeGrafter"/>
</dbReference>
<feature type="domain" description="Multidrug resistance protein MdtA-like barrel-sandwich hybrid" evidence="8">
    <location>
        <begin position="73"/>
        <end position="226"/>
    </location>
</feature>
<evidence type="ECO:0000259" key="10">
    <source>
        <dbReference type="Pfam" id="PF25967"/>
    </source>
</evidence>
<evidence type="ECO:0000256" key="4">
    <source>
        <dbReference type="ARBA" id="ARBA00023054"/>
    </source>
</evidence>
<keyword evidence="4 5" id="KW-0175">Coiled coil</keyword>
<feature type="transmembrane region" description="Helical" evidence="7">
    <location>
        <begin position="14"/>
        <end position="34"/>
    </location>
</feature>
<dbReference type="GO" id="GO:0019898">
    <property type="term" value="C:extrinsic component of membrane"/>
    <property type="evidence" value="ECO:0007669"/>
    <property type="project" value="InterPro"/>
</dbReference>
<comment type="subcellular location">
    <subcellularLocation>
        <location evidence="1">Cell membrane</location>
    </subcellularLocation>
</comment>
<keyword evidence="12" id="KW-1185">Reference proteome</keyword>
<dbReference type="Gene3D" id="2.40.50.100">
    <property type="match status" value="1"/>
</dbReference>
<dbReference type="OrthoDB" id="9784484at2"/>
<dbReference type="KEGG" id="rgu:A4W93_01325"/>
<evidence type="ECO:0000259" key="8">
    <source>
        <dbReference type="Pfam" id="PF25917"/>
    </source>
</evidence>
<dbReference type="InterPro" id="IPR006143">
    <property type="entry name" value="RND_pump_MFP"/>
</dbReference>
<sequence length="566" mass="59240">MNVSARKSWVRRALNPYSVSVLVLTLAGGGWWAWQAFGVGKNPRDLYQIATVQKGDLEDLVTATGTVQPRDYVDVGAQVSGQLKKLYVEVGSRVESGDLLAEIDPTVLKATVDGRRASLRNQQATLLDRQSALELAQLQATRQKNLMAADATTKESVQVAEASLRSAKAQIAAVTAQIEQTESQLRADEANLNYAKIFAPMSGTVVSVTARQGQTLNANQTAPTILRVADLNTMTVQTQVSEAEVSKLRQGMEVYFTTLGGQGRRWYGALRKVEPTPTVTNNVVLYNALFDVTNTNNALMPNMTTQVFFIAASAQDVLLVPTSAVTLQRGPGGAGGRGGRRGERASAGEAASAASAPSRAASAPQAAASAPRRPRPETAASAPAPRASAPAGDAAADRFASMSPEERRAAFEAMSPEERQAMRERRRAMREAAGESAPPPRPAEAPASSPRRHAAKADAAEPAASGPVNRGMTGGFVGTAGQRAPRKGTVKVIDADGHIEERPVELGVTTRVQAQVLSGLKEGDEVVTGLKPPPAAQKAAQQGPGGGLQQGPGGMPPGAGGGNRGR</sequence>
<evidence type="ECO:0000313" key="11">
    <source>
        <dbReference type="EMBL" id="ARN18668.1"/>
    </source>
</evidence>
<accession>A0A1W6L3C3</accession>
<feature type="compositionally biased region" description="Low complexity" evidence="6">
    <location>
        <begin position="347"/>
        <end position="394"/>
    </location>
</feature>
<keyword evidence="3" id="KW-0813">Transport</keyword>
<dbReference type="Proteomes" id="UP000193427">
    <property type="component" value="Chromosome"/>
</dbReference>
<dbReference type="Pfam" id="PF25917">
    <property type="entry name" value="BSH_RND"/>
    <property type="match status" value="1"/>
</dbReference>
<dbReference type="Gene3D" id="6.10.140.1990">
    <property type="match status" value="1"/>
</dbReference>
<dbReference type="Pfam" id="PF25967">
    <property type="entry name" value="RND-MFP_C"/>
    <property type="match status" value="1"/>
</dbReference>
<feature type="coiled-coil region" evidence="5">
    <location>
        <begin position="157"/>
        <end position="191"/>
    </location>
</feature>
<feature type="compositionally biased region" description="Gly residues" evidence="6">
    <location>
        <begin position="543"/>
        <end position="566"/>
    </location>
</feature>
<dbReference type="InterPro" id="IPR030190">
    <property type="entry name" value="MacA_alpha-hairpin_sf"/>
</dbReference>
<feature type="region of interest" description="Disordered" evidence="6">
    <location>
        <begin position="326"/>
        <end position="486"/>
    </location>
</feature>
<dbReference type="Gene3D" id="2.40.420.20">
    <property type="match status" value="1"/>
</dbReference>
<proteinExistence type="inferred from homology"/>
<dbReference type="STRING" id="946333.A4W93_01325"/>
<dbReference type="GO" id="GO:1990195">
    <property type="term" value="C:macrolide transmembrane transporter complex"/>
    <property type="evidence" value="ECO:0007669"/>
    <property type="project" value="InterPro"/>
</dbReference>
<dbReference type="InterPro" id="IPR058627">
    <property type="entry name" value="MdtA-like_C"/>
</dbReference>
<evidence type="ECO:0000256" key="5">
    <source>
        <dbReference type="SAM" id="Coils"/>
    </source>
</evidence>
<feature type="domain" description="Multidrug resistance protein MdtA-like C-terminal permuted SH3" evidence="10">
    <location>
        <begin position="488"/>
        <end position="529"/>
    </location>
</feature>
<gene>
    <name evidence="11" type="ORF">A4W93_01325</name>
</gene>
<keyword evidence="7" id="KW-1133">Transmembrane helix</keyword>
<evidence type="ECO:0000256" key="7">
    <source>
        <dbReference type="SAM" id="Phobius"/>
    </source>
</evidence>
<feature type="compositionally biased region" description="Basic and acidic residues" evidence="6">
    <location>
        <begin position="404"/>
        <end position="433"/>
    </location>
</feature>
<evidence type="ECO:0000256" key="2">
    <source>
        <dbReference type="ARBA" id="ARBA00009477"/>
    </source>
</evidence>
<dbReference type="RefSeq" id="WP_085748898.1">
    <property type="nucleotide sequence ID" value="NZ_BSPR01000010.1"/>
</dbReference>
<protein>
    <submittedName>
        <fullName evidence="11">Efflux transporter periplasmic adaptor subunit</fullName>
    </submittedName>
</protein>
<comment type="similarity">
    <text evidence="2">Belongs to the membrane fusion protein (MFP) (TC 8.A.1) family.</text>
</comment>
<dbReference type="GO" id="GO:0030313">
    <property type="term" value="C:cell envelope"/>
    <property type="evidence" value="ECO:0007669"/>
    <property type="project" value="UniProtKB-SubCell"/>
</dbReference>